<dbReference type="InterPro" id="IPR003848">
    <property type="entry name" value="DUF218"/>
</dbReference>
<keyword evidence="1" id="KW-0812">Transmembrane</keyword>
<organism evidence="3 4">
    <name type="scientific">Varibaculum cambriense</name>
    <dbReference type="NCBI Taxonomy" id="184870"/>
    <lineage>
        <taxon>Bacteria</taxon>
        <taxon>Bacillati</taxon>
        <taxon>Actinomycetota</taxon>
        <taxon>Actinomycetes</taxon>
        <taxon>Actinomycetales</taxon>
        <taxon>Actinomycetaceae</taxon>
        <taxon>Varibaculum</taxon>
    </lineage>
</organism>
<evidence type="ECO:0000313" key="3">
    <source>
        <dbReference type="EMBL" id="MCG4618618.1"/>
    </source>
</evidence>
<evidence type="ECO:0000313" key="4">
    <source>
        <dbReference type="Proteomes" id="UP001200537"/>
    </source>
</evidence>
<dbReference type="AlphaFoldDB" id="A0AAJ1BD26"/>
<accession>A0AAJ1BD26</accession>
<protein>
    <submittedName>
        <fullName evidence="3">YdcF family protein</fullName>
    </submittedName>
</protein>
<feature type="domain" description="DUF218" evidence="2">
    <location>
        <begin position="49"/>
        <end position="188"/>
    </location>
</feature>
<comment type="caution">
    <text evidence="3">The sequence shown here is derived from an EMBL/GenBank/DDBJ whole genome shotgun (WGS) entry which is preliminary data.</text>
</comment>
<keyword evidence="1" id="KW-1133">Transmembrane helix</keyword>
<keyword evidence="1" id="KW-0472">Membrane</keyword>
<dbReference type="PANTHER" id="PTHR30336">
    <property type="entry name" value="INNER MEMBRANE PROTEIN, PROBABLE PERMEASE"/>
    <property type="match status" value="1"/>
</dbReference>
<evidence type="ECO:0000259" key="2">
    <source>
        <dbReference type="Pfam" id="PF02698"/>
    </source>
</evidence>
<dbReference type="Gene3D" id="3.40.50.620">
    <property type="entry name" value="HUPs"/>
    <property type="match status" value="1"/>
</dbReference>
<feature type="transmembrane region" description="Helical" evidence="1">
    <location>
        <begin position="7"/>
        <end position="30"/>
    </location>
</feature>
<dbReference type="InterPro" id="IPR051599">
    <property type="entry name" value="Cell_Envelope_Assoc"/>
</dbReference>
<proteinExistence type="predicted"/>
<dbReference type="InterPro" id="IPR014729">
    <property type="entry name" value="Rossmann-like_a/b/a_fold"/>
</dbReference>
<dbReference type="Proteomes" id="UP001200537">
    <property type="component" value="Unassembled WGS sequence"/>
</dbReference>
<sequence length="221" mass="24239">MRALRGLIRLVITLVVIAAIVVAGTNIYVWQKTKDQIVSLSDAKDQDAQVILVLGAGVKPNGSPSPMLTHRLQTALNLYQAGAAKTILISGDHGQVHYDEIKAMRQWLIKHGISPQVIYADHAGFSTYESAYRAEAIFSVQRAIVVTQPYHLPRALYDCQSRGIEVWGVGAAGNAYRGQVERNLREYLARTKDVAWVLTEQKPTYLGPKISLDGPASDTDG</sequence>
<dbReference type="CDD" id="cd06259">
    <property type="entry name" value="YdcF-like"/>
    <property type="match status" value="1"/>
</dbReference>
<dbReference type="Pfam" id="PF02698">
    <property type="entry name" value="DUF218"/>
    <property type="match status" value="1"/>
</dbReference>
<gene>
    <name evidence="3" type="ORF">L0M99_08965</name>
</gene>
<dbReference type="GO" id="GO:0005886">
    <property type="term" value="C:plasma membrane"/>
    <property type="evidence" value="ECO:0007669"/>
    <property type="project" value="TreeGrafter"/>
</dbReference>
<name>A0AAJ1BD26_9ACTO</name>
<reference evidence="3" key="1">
    <citation type="submission" date="2022-01" db="EMBL/GenBank/DDBJ databases">
        <title>Collection of gut derived symbiotic bacterial strains cultured from healthy donors.</title>
        <authorList>
            <person name="Lin H."/>
            <person name="Kohout C."/>
            <person name="Waligurski E."/>
            <person name="Pamer E.G."/>
        </authorList>
    </citation>
    <scope>NUCLEOTIDE SEQUENCE</scope>
    <source>
        <strain evidence="3">DFI.7.46</strain>
    </source>
</reference>
<dbReference type="EMBL" id="JAKNHJ010000020">
    <property type="protein sequence ID" value="MCG4618618.1"/>
    <property type="molecule type" value="Genomic_DNA"/>
</dbReference>
<dbReference type="RefSeq" id="WP_024058416.1">
    <property type="nucleotide sequence ID" value="NZ_JAGZVZ010000008.1"/>
</dbReference>
<evidence type="ECO:0000256" key="1">
    <source>
        <dbReference type="SAM" id="Phobius"/>
    </source>
</evidence>
<dbReference type="PANTHER" id="PTHR30336:SF6">
    <property type="entry name" value="INTEGRAL MEMBRANE PROTEIN"/>
    <property type="match status" value="1"/>
</dbReference>